<dbReference type="EMBL" id="MCGT01000063">
    <property type="protein sequence ID" value="ORX42718.1"/>
    <property type="molecule type" value="Genomic_DNA"/>
</dbReference>
<evidence type="ECO:0000256" key="2">
    <source>
        <dbReference type="SAM" id="MobiDB-lite"/>
    </source>
</evidence>
<dbReference type="SUPFAM" id="SSF57756">
    <property type="entry name" value="Retrovirus zinc finger-like domains"/>
    <property type="match status" value="1"/>
</dbReference>
<feature type="compositionally biased region" description="Low complexity" evidence="2">
    <location>
        <begin position="70"/>
        <end position="82"/>
    </location>
</feature>
<dbReference type="InterPro" id="IPR036691">
    <property type="entry name" value="Endo/exonu/phosph_ase_sf"/>
</dbReference>
<evidence type="ECO:0000259" key="3">
    <source>
        <dbReference type="PROSITE" id="PS50158"/>
    </source>
</evidence>
<reference evidence="4 5" key="1">
    <citation type="submission" date="2016-07" db="EMBL/GenBank/DDBJ databases">
        <title>Pervasive Adenine N6-methylation of Active Genes in Fungi.</title>
        <authorList>
            <consortium name="DOE Joint Genome Institute"/>
            <person name="Mondo S.J."/>
            <person name="Dannebaum R.O."/>
            <person name="Kuo R.C."/>
            <person name="Labutti K."/>
            <person name="Haridas S."/>
            <person name="Kuo A."/>
            <person name="Salamov A."/>
            <person name="Ahrendt S.R."/>
            <person name="Lipzen A."/>
            <person name="Sullivan W."/>
            <person name="Andreopoulos W.B."/>
            <person name="Clum A."/>
            <person name="Lindquist E."/>
            <person name="Daum C."/>
            <person name="Ramamoorthy G.K."/>
            <person name="Gryganskyi A."/>
            <person name="Culley D."/>
            <person name="Magnuson J.K."/>
            <person name="James T.Y."/>
            <person name="O'Malley M.A."/>
            <person name="Stajich J.E."/>
            <person name="Spatafora J.W."/>
            <person name="Visel A."/>
            <person name="Grigoriev I.V."/>
        </authorList>
    </citation>
    <scope>NUCLEOTIDE SEQUENCE [LARGE SCALE GENOMIC DNA]</scope>
    <source>
        <strain evidence="4 5">NRRL 3301</strain>
    </source>
</reference>
<evidence type="ECO:0000313" key="4">
    <source>
        <dbReference type="EMBL" id="ORX42718.1"/>
    </source>
</evidence>
<evidence type="ECO:0000313" key="5">
    <source>
        <dbReference type="Proteomes" id="UP000242146"/>
    </source>
</evidence>
<sequence>MYLTQWDVTAPVRYRGAPRPCFHCRRTDHRVKDCPKWAEVICYRCKGHGHIKRFCRAKLLNKNEHKHEATTLATDTSDATADPSQLPKNPTLEMDNITGTTEPLEESPDNTQTDSDVDMDPEHADSMTTITTEDEPMLDSVTGTPDEDEDTIVTVRLKDRTSTGNGNAGTAASKHATYAIGTSMKTDTMEEMTEHQEETIASPSVRNLRARILRTNTDTGTINRGRHPQTKSMSRQPSLRIATLNARSLLTIHNRTTKSEFLKYIINRQKHHVDILCLQDVQNPLARQAHLSHENEQRLQSLLQGRSC</sequence>
<dbReference type="Gene3D" id="4.10.60.10">
    <property type="entry name" value="Zinc finger, CCHC-type"/>
    <property type="match status" value="1"/>
</dbReference>
<dbReference type="InterPro" id="IPR036875">
    <property type="entry name" value="Znf_CCHC_sf"/>
</dbReference>
<accession>A0A1X2G2D5</accession>
<feature type="domain" description="CCHC-type" evidence="3">
    <location>
        <begin position="21"/>
        <end position="36"/>
    </location>
</feature>
<name>A0A1X2G2D5_9FUNG</name>
<dbReference type="Pfam" id="PF00098">
    <property type="entry name" value="zf-CCHC"/>
    <property type="match status" value="1"/>
</dbReference>
<dbReference type="InterPro" id="IPR001878">
    <property type="entry name" value="Znf_CCHC"/>
</dbReference>
<feature type="region of interest" description="Disordered" evidence="2">
    <location>
        <begin position="128"/>
        <end position="147"/>
    </location>
</feature>
<gene>
    <name evidence="4" type="ORF">DM01DRAFT_1378998</name>
</gene>
<dbReference type="PROSITE" id="PS50158">
    <property type="entry name" value="ZF_CCHC"/>
    <property type="match status" value="1"/>
</dbReference>
<dbReference type="GO" id="GO:0008270">
    <property type="term" value="F:zinc ion binding"/>
    <property type="evidence" value="ECO:0007669"/>
    <property type="project" value="UniProtKB-KW"/>
</dbReference>
<dbReference type="OrthoDB" id="2286764at2759"/>
<dbReference type="Proteomes" id="UP000242146">
    <property type="component" value="Unassembled WGS sequence"/>
</dbReference>
<organism evidence="4 5">
    <name type="scientific">Hesseltinella vesiculosa</name>
    <dbReference type="NCBI Taxonomy" id="101127"/>
    <lineage>
        <taxon>Eukaryota</taxon>
        <taxon>Fungi</taxon>
        <taxon>Fungi incertae sedis</taxon>
        <taxon>Mucoromycota</taxon>
        <taxon>Mucoromycotina</taxon>
        <taxon>Mucoromycetes</taxon>
        <taxon>Mucorales</taxon>
        <taxon>Cunninghamellaceae</taxon>
        <taxon>Hesseltinella</taxon>
    </lineage>
</organism>
<protein>
    <recommendedName>
        <fullName evidence="3">CCHC-type domain-containing protein</fullName>
    </recommendedName>
</protein>
<comment type="caution">
    <text evidence="4">The sequence shown here is derived from an EMBL/GenBank/DDBJ whole genome shotgun (WGS) entry which is preliminary data.</text>
</comment>
<dbReference type="AlphaFoldDB" id="A0A1X2G2D5"/>
<dbReference type="SUPFAM" id="SSF56219">
    <property type="entry name" value="DNase I-like"/>
    <property type="match status" value="1"/>
</dbReference>
<keyword evidence="1" id="KW-0862">Zinc</keyword>
<dbReference type="GO" id="GO:0003676">
    <property type="term" value="F:nucleic acid binding"/>
    <property type="evidence" value="ECO:0007669"/>
    <property type="project" value="InterPro"/>
</dbReference>
<keyword evidence="1" id="KW-0479">Metal-binding</keyword>
<keyword evidence="1" id="KW-0863">Zinc-finger</keyword>
<dbReference type="SMART" id="SM00343">
    <property type="entry name" value="ZnF_C2HC"/>
    <property type="match status" value="2"/>
</dbReference>
<feature type="region of interest" description="Disordered" evidence="2">
    <location>
        <begin position="69"/>
        <end position="123"/>
    </location>
</feature>
<keyword evidence="5" id="KW-1185">Reference proteome</keyword>
<proteinExistence type="predicted"/>
<evidence type="ECO:0000256" key="1">
    <source>
        <dbReference type="PROSITE-ProRule" id="PRU00047"/>
    </source>
</evidence>